<comment type="similarity">
    <text evidence="1">Belongs to the inositol phosphokinase (IPK) family.</text>
</comment>
<accession>A0A183TRI6</accession>
<dbReference type="InterPro" id="IPR038286">
    <property type="entry name" value="IPK_sf"/>
</dbReference>
<organism evidence="6">
    <name type="scientific">Schistocephalus solidus</name>
    <name type="common">Tapeworm</name>
    <dbReference type="NCBI Taxonomy" id="70667"/>
    <lineage>
        <taxon>Eukaryota</taxon>
        <taxon>Metazoa</taxon>
        <taxon>Spiralia</taxon>
        <taxon>Lophotrochozoa</taxon>
        <taxon>Platyhelminthes</taxon>
        <taxon>Cestoda</taxon>
        <taxon>Eucestoda</taxon>
        <taxon>Diphyllobothriidea</taxon>
        <taxon>Diphyllobothriidae</taxon>
        <taxon>Schistocephalus</taxon>
    </lineage>
</organism>
<dbReference type="Gene3D" id="3.30.470.160">
    <property type="entry name" value="Inositol polyphosphate kinase"/>
    <property type="match status" value="1"/>
</dbReference>
<dbReference type="InterPro" id="IPR005522">
    <property type="entry name" value="IPK"/>
</dbReference>
<evidence type="ECO:0000313" key="5">
    <source>
        <dbReference type="Proteomes" id="UP000275846"/>
    </source>
</evidence>
<evidence type="ECO:0000256" key="3">
    <source>
        <dbReference type="ARBA" id="ARBA00022777"/>
    </source>
</evidence>
<evidence type="ECO:0000256" key="2">
    <source>
        <dbReference type="ARBA" id="ARBA00022679"/>
    </source>
</evidence>
<protein>
    <submittedName>
        <fullName evidence="6">Kinase</fullName>
    </submittedName>
</protein>
<keyword evidence="2" id="KW-0808">Transferase</keyword>
<proteinExistence type="inferred from homology"/>
<gene>
    <name evidence="4" type="ORF">SSLN_LOCUS19084</name>
</gene>
<dbReference type="SUPFAM" id="SSF56104">
    <property type="entry name" value="SAICAR synthase-like"/>
    <property type="match status" value="1"/>
</dbReference>
<dbReference type="GO" id="GO:0016301">
    <property type="term" value="F:kinase activity"/>
    <property type="evidence" value="ECO:0007669"/>
    <property type="project" value="UniProtKB-KW"/>
</dbReference>
<evidence type="ECO:0000313" key="6">
    <source>
        <dbReference type="WBParaSite" id="SSLN_0001980801-mRNA-1"/>
    </source>
</evidence>
<keyword evidence="5" id="KW-1185">Reference proteome</keyword>
<evidence type="ECO:0000256" key="1">
    <source>
        <dbReference type="ARBA" id="ARBA00007374"/>
    </source>
</evidence>
<dbReference type="AlphaFoldDB" id="A0A183TRI6"/>
<dbReference type="Proteomes" id="UP000275846">
    <property type="component" value="Unassembled WGS sequence"/>
</dbReference>
<sequence>MKATSFAIASYVSPVVAGYGVQCPSEHLANTDLKRFSGPPVCGANGLQWRNIYTDAGIRVFQGPNVSRHTDLARAFLARLQQMRKLLSNQRFALYCSSLLLAYSSSRLPTAPIVKTVFKLVDFAHYRSKLESHDVSGFSDGSDTLIRL</sequence>
<dbReference type="GO" id="GO:0032958">
    <property type="term" value="P:inositol phosphate biosynthetic process"/>
    <property type="evidence" value="ECO:0007669"/>
    <property type="project" value="InterPro"/>
</dbReference>
<evidence type="ECO:0000313" key="4">
    <source>
        <dbReference type="EMBL" id="VDM05470.1"/>
    </source>
</evidence>
<dbReference type="Pfam" id="PF03770">
    <property type="entry name" value="IPK"/>
    <property type="match status" value="1"/>
</dbReference>
<reference evidence="4 5" key="2">
    <citation type="submission" date="2018-11" db="EMBL/GenBank/DDBJ databases">
        <authorList>
            <consortium name="Pathogen Informatics"/>
        </authorList>
    </citation>
    <scope>NUCLEOTIDE SEQUENCE [LARGE SCALE GENOMIC DNA]</scope>
    <source>
        <strain evidence="4 5">NST_G2</strain>
    </source>
</reference>
<reference evidence="6" key="1">
    <citation type="submission" date="2016-06" db="UniProtKB">
        <authorList>
            <consortium name="WormBaseParasite"/>
        </authorList>
    </citation>
    <scope>IDENTIFICATION</scope>
</reference>
<dbReference type="EMBL" id="UYSU01046202">
    <property type="protein sequence ID" value="VDM05470.1"/>
    <property type="molecule type" value="Genomic_DNA"/>
</dbReference>
<name>A0A183TRI6_SCHSO</name>
<dbReference type="WBParaSite" id="SSLN_0001980801-mRNA-1">
    <property type="protein sequence ID" value="SSLN_0001980801-mRNA-1"/>
    <property type="gene ID" value="SSLN_0001980801"/>
</dbReference>
<keyword evidence="3" id="KW-0418">Kinase</keyword>